<dbReference type="Proteomes" id="UP000228775">
    <property type="component" value="Unassembled WGS sequence"/>
</dbReference>
<evidence type="ECO:0000313" key="2">
    <source>
        <dbReference type="EMBL" id="PIU75139.1"/>
    </source>
</evidence>
<reference evidence="3" key="1">
    <citation type="submission" date="2017-09" db="EMBL/GenBank/DDBJ databases">
        <title>Depth-based differentiation of microbial function through sediment-hosted aquifers and enrichment of novel symbionts in the deep terrestrial subsurface.</title>
        <authorList>
            <person name="Probst A.J."/>
            <person name="Ladd B."/>
            <person name="Jarett J.K."/>
            <person name="Geller-Mcgrath D.E."/>
            <person name="Sieber C.M.K."/>
            <person name="Emerson J.B."/>
            <person name="Anantharaman K."/>
            <person name="Thomas B.C."/>
            <person name="Malmstrom R."/>
            <person name="Stieglmeier M."/>
            <person name="Klingl A."/>
            <person name="Woyke T."/>
            <person name="Ryan C.M."/>
            <person name="Banfield J.F."/>
        </authorList>
    </citation>
    <scope>NUCLEOTIDE SEQUENCE [LARGE SCALE GENOMIC DNA]</scope>
</reference>
<feature type="transmembrane region" description="Helical" evidence="1">
    <location>
        <begin position="170"/>
        <end position="190"/>
    </location>
</feature>
<comment type="caution">
    <text evidence="2">The sequence shown here is derived from an EMBL/GenBank/DDBJ whole genome shotgun (WGS) entry which is preliminary data.</text>
</comment>
<dbReference type="Gene3D" id="1.25.40.10">
    <property type="entry name" value="Tetratricopeptide repeat domain"/>
    <property type="match status" value="2"/>
</dbReference>
<accession>A0A2M7AX46</accession>
<evidence type="ECO:0000313" key="3">
    <source>
        <dbReference type="Proteomes" id="UP000228775"/>
    </source>
</evidence>
<name>A0A2M7AX46_9BACT</name>
<feature type="transmembrane region" description="Helical" evidence="1">
    <location>
        <begin position="7"/>
        <end position="25"/>
    </location>
</feature>
<keyword evidence="1" id="KW-0812">Transmembrane</keyword>
<organism evidence="2 3">
    <name type="scientific">Candidatus Portnoybacteria bacterium CG06_land_8_20_14_3_00_39_12</name>
    <dbReference type="NCBI Taxonomy" id="1974809"/>
    <lineage>
        <taxon>Bacteria</taxon>
        <taxon>Candidatus Portnoyibacteriota</taxon>
    </lineage>
</organism>
<feature type="transmembrane region" description="Helical" evidence="1">
    <location>
        <begin position="243"/>
        <end position="261"/>
    </location>
</feature>
<feature type="transmembrane region" description="Helical" evidence="1">
    <location>
        <begin position="218"/>
        <end position="237"/>
    </location>
</feature>
<dbReference type="PANTHER" id="PTHR12558:SF13">
    <property type="entry name" value="CELL DIVISION CYCLE PROTEIN 27 HOMOLOG"/>
    <property type="match status" value="1"/>
</dbReference>
<evidence type="ECO:0000256" key="1">
    <source>
        <dbReference type="SAM" id="Phobius"/>
    </source>
</evidence>
<feature type="transmembrane region" description="Helical" evidence="1">
    <location>
        <begin position="415"/>
        <end position="433"/>
    </location>
</feature>
<protein>
    <submittedName>
        <fullName evidence="2">Uncharacterized protein</fullName>
    </submittedName>
</protein>
<keyword evidence="1" id="KW-0472">Membrane</keyword>
<dbReference type="SUPFAM" id="SSF48452">
    <property type="entry name" value="TPR-like"/>
    <property type="match status" value="1"/>
</dbReference>
<dbReference type="EMBL" id="PEVY01000050">
    <property type="protein sequence ID" value="PIU75139.1"/>
    <property type="molecule type" value="Genomic_DNA"/>
</dbReference>
<gene>
    <name evidence="2" type="ORF">COS76_02360</name>
</gene>
<feature type="transmembrane region" description="Helical" evidence="1">
    <location>
        <begin position="129"/>
        <end position="150"/>
    </location>
</feature>
<feature type="transmembrane region" description="Helical" evidence="1">
    <location>
        <begin position="100"/>
        <end position="117"/>
    </location>
</feature>
<feature type="transmembrane region" description="Helical" evidence="1">
    <location>
        <begin position="439"/>
        <end position="457"/>
    </location>
</feature>
<feature type="transmembrane region" description="Helical" evidence="1">
    <location>
        <begin position="370"/>
        <end position="394"/>
    </location>
</feature>
<feature type="transmembrane region" description="Helical" evidence="1">
    <location>
        <begin position="37"/>
        <end position="54"/>
    </location>
</feature>
<keyword evidence="1" id="KW-1133">Transmembrane helix</keyword>
<dbReference type="PANTHER" id="PTHR12558">
    <property type="entry name" value="CELL DIVISION CYCLE 16,23,27"/>
    <property type="match status" value="1"/>
</dbReference>
<feature type="transmembrane region" description="Helical" evidence="1">
    <location>
        <begin position="477"/>
        <end position="504"/>
    </location>
</feature>
<sequence length="830" mass="92575">MNIQKIIFSIICLEVFLVPLFFLPFTSNMLDLNKEVLFIALTAVAVVLWFAQGLKNKNLKLNYVPLCLLAPAFLLVYTLASMMSQNRSLSFLGAFQGGSGLSWFGLVFLVMFYFLLINYIKTGRQIRALITTLALSSFVSLIFFGLNIFGKSLWPWLAIQAKSFNTIGSVSNFALFIGLTVILAIGTFLIKESNPVRDKSLNGAKTDNRKSQILREKVAPAFLLVFILASLVLLQAINFKMVWLVLVISSFVFIVLALAFYNYLNIGFTWMWLLVLVFMLSSISYFINLPTVIDLGLPAEVSLSPGLSRTIATQDTLTSVKNFVLGSGPVTFNYAFSHWRPESFNQNILWQWRFNQPTGYFWEVLDAAGWLGLASLAGFILLLSVSGFFILLRLPKLKITNGAMDPVRDTRASQMTMLVALLSCFIGLSAAFWLAVPSFSLIFLFWLVAGFVSTALMSTAAQKSREASFSFQASPKYALIVSFISVLVFAFVAFLTIGGIRYYLAAVYSHQGSEAFSQATANKMGSQQRQDKLIIAEKAMKKSLSLHKDEPQNLMILSQISFNQAIEGALKPQDQRDLKVISNYLALAVNQSKRATDLSPFDAALWEARADLLKNAQSFTNQVRDFAIKSFEQNINLESTNPAPLAQLGQLYYNNGRATDKQQVDLDLLSKAQEYLEKALVLKPDLTEARLSLINVFEGFGNIDQAIKAAQQGLQVSSNDSSRLTYELGRLYYNQYIMVAKDPGGATPSDSDQENLKLAIANFEKSVSLNPVFANGLYSLSLAYEKQADFDDGQRNILLRKAIEMLERVAELNPDRQDILQKIEQLKSLD</sequence>
<proteinExistence type="predicted"/>
<feature type="transmembrane region" description="Helical" evidence="1">
    <location>
        <begin position="268"/>
        <end position="287"/>
    </location>
</feature>
<dbReference type="AlphaFoldDB" id="A0A2M7AX46"/>
<feature type="transmembrane region" description="Helical" evidence="1">
    <location>
        <begin position="61"/>
        <end position="80"/>
    </location>
</feature>
<dbReference type="InterPro" id="IPR011990">
    <property type="entry name" value="TPR-like_helical_dom_sf"/>
</dbReference>